<dbReference type="RefSeq" id="WP_159602522.1">
    <property type="nucleotide sequence ID" value="NZ_CACSAS010000040.1"/>
</dbReference>
<name>A0A5S9R5A3_9HYPH</name>
<proteinExistence type="predicted"/>
<evidence type="ECO:0000313" key="2">
    <source>
        <dbReference type="Proteomes" id="UP000433050"/>
    </source>
</evidence>
<dbReference type="AlphaFoldDB" id="A0A5S9R5A3"/>
<evidence type="ECO:0000313" key="1">
    <source>
        <dbReference type="EMBL" id="CAA0130054.1"/>
    </source>
</evidence>
<gene>
    <name evidence="1" type="ORF">STARVERO_04575</name>
</gene>
<sequence length="123" mass="13770">MKTLTLQDLTHDELLAWIETAVLARFLPGRIVRQADLLSLRHATLQAKAQETSTARHAAAQASDAAWDAARREKLGTRRRAEADLAHVKAEAAYRRAVRADQKADAEAEACWAALEAEWERKR</sequence>
<protein>
    <submittedName>
        <fullName evidence="1">Uncharacterized protein</fullName>
    </submittedName>
</protein>
<dbReference type="Proteomes" id="UP000433050">
    <property type="component" value="Unassembled WGS sequence"/>
</dbReference>
<organism evidence="1 2">
    <name type="scientific">Starkeya nomas</name>
    <dbReference type="NCBI Taxonomy" id="2666134"/>
    <lineage>
        <taxon>Bacteria</taxon>
        <taxon>Pseudomonadati</taxon>
        <taxon>Pseudomonadota</taxon>
        <taxon>Alphaproteobacteria</taxon>
        <taxon>Hyphomicrobiales</taxon>
        <taxon>Xanthobacteraceae</taxon>
        <taxon>Starkeya</taxon>
    </lineage>
</organism>
<accession>A0A5S9R5A3</accession>
<reference evidence="1 2" key="1">
    <citation type="submission" date="2019-12" db="EMBL/GenBank/DDBJ databases">
        <authorList>
            <person name="Reyes-Prieto M."/>
        </authorList>
    </citation>
    <scope>NUCLEOTIDE SEQUENCE [LARGE SCALE GENOMIC DNA]</scope>
    <source>
        <strain evidence="1">HF14-78462</strain>
    </source>
</reference>
<keyword evidence="2" id="KW-1185">Reference proteome</keyword>
<dbReference type="EMBL" id="CACSAS010000040">
    <property type="protein sequence ID" value="CAA0130054.1"/>
    <property type="molecule type" value="Genomic_DNA"/>
</dbReference>